<gene>
    <name evidence="1" type="ORF">M6B38_221130</name>
</gene>
<dbReference type="Proteomes" id="UP001140949">
    <property type="component" value="Unassembled WGS sequence"/>
</dbReference>
<dbReference type="InterPro" id="IPR006461">
    <property type="entry name" value="PLAC_motif_containing"/>
</dbReference>
<dbReference type="EMBL" id="JANAVB010041219">
    <property type="protein sequence ID" value="KAJ6796961.1"/>
    <property type="molecule type" value="Genomic_DNA"/>
</dbReference>
<evidence type="ECO:0000313" key="1">
    <source>
        <dbReference type="EMBL" id="KAJ6796961.1"/>
    </source>
</evidence>
<reference evidence="1" key="2">
    <citation type="submission" date="2023-04" db="EMBL/GenBank/DDBJ databases">
        <authorList>
            <person name="Bruccoleri R.E."/>
            <person name="Oakeley E.J."/>
            <person name="Faust A.-M."/>
            <person name="Dessus-Babus S."/>
            <person name="Altorfer M."/>
            <person name="Burckhardt D."/>
            <person name="Oertli M."/>
            <person name="Naumann U."/>
            <person name="Petersen F."/>
            <person name="Wong J."/>
        </authorList>
    </citation>
    <scope>NUCLEOTIDE SEQUENCE</scope>
    <source>
        <strain evidence="1">GSM-AAB239-AS_SAM_17_03QT</strain>
        <tissue evidence="1">Leaf</tissue>
    </source>
</reference>
<comment type="caution">
    <text evidence="1">The sequence shown here is derived from an EMBL/GenBank/DDBJ whole genome shotgun (WGS) entry which is preliminary data.</text>
</comment>
<evidence type="ECO:0000313" key="2">
    <source>
        <dbReference type="Proteomes" id="UP001140949"/>
    </source>
</evidence>
<protein>
    <submittedName>
        <fullName evidence="1">Cell number regulator 2-like</fullName>
    </submittedName>
</protein>
<dbReference type="NCBIfam" id="TIGR01571">
    <property type="entry name" value="A_thal_Cys_rich"/>
    <property type="match status" value="1"/>
</dbReference>
<reference evidence="1" key="1">
    <citation type="journal article" date="2023" name="GigaByte">
        <title>Genome assembly of the bearded iris, Iris pallida Lam.</title>
        <authorList>
            <person name="Bruccoleri R.E."/>
            <person name="Oakeley E.J."/>
            <person name="Faust A.M.E."/>
            <person name="Altorfer M."/>
            <person name="Dessus-Babus S."/>
            <person name="Burckhardt D."/>
            <person name="Oertli M."/>
            <person name="Naumann U."/>
            <person name="Petersen F."/>
            <person name="Wong J."/>
        </authorList>
    </citation>
    <scope>NUCLEOTIDE SEQUENCE</scope>
    <source>
        <strain evidence="1">GSM-AAB239-AS_SAM_17_03QT</strain>
    </source>
</reference>
<keyword evidence="2" id="KW-1185">Reference proteome</keyword>
<sequence>MQYLATTCISPFNPQPSLRYKSLPLFLYYPQPPSVSTGFPMSSTDQPHPSQQQLGWSTGLFDCFDDCGNCWITWCFPCVTFGQIAEIVDRGSKSCCASGALYALVAVFTGCQCLYSCAYRSKLRQQYSLEESPCNDCLVHWCCGSCALCQEYRELKGRGFDMSIGWHANMERRAAVAPPAVQGGMTR</sequence>
<dbReference type="PANTHER" id="PTHR15907">
    <property type="entry name" value="DUF614 FAMILY PROTEIN-RELATED"/>
    <property type="match status" value="1"/>
</dbReference>
<name>A0AAX6DZ16_IRIPA</name>
<accession>A0AAX6DZ16</accession>
<organism evidence="1 2">
    <name type="scientific">Iris pallida</name>
    <name type="common">Sweet iris</name>
    <dbReference type="NCBI Taxonomy" id="29817"/>
    <lineage>
        <taxon>Eukaryota</taxon>
        <taxon>Viridiplantae</taxon>
        <taxon>Streptophyta</taxon>
        <taxon>Embryophyta</taxon>
        <taxon>Tracheophyta</taxon>
        <taxon>Spermatophyta</taxon>
        <taxon>Magnoliopsida</taxon>
        <taxon>Liliopsida</taxon>
        <taxon>Asparagales</taxon>
        <taxon>Iridaceae</taxon>
        <taxon>Iridoideae</taxon>
        <taxon>Irideae</taxon>
        <taxon>Iris</taxon>
    </lineage>
</organism>
<dbReference type="AlphaFoldDB" id="A0AAX6DZ16"/>
<dbReference type="Pfam" id="PF04749">
    <property type="entry name" value="PLAC8"/>
    <property type="match status" value="1"/>
</dbReference>
<proteinExistence type="predicted"/>